<dbReference type="Proteomes" id="UP000005237">
    <property type="component" value="Unassembled WGS sequence"/>
</dbReference>
<sequence length="162" mass="19362">MIENEREAEDKSVEDMEIVESILSQIQQKSAIPPPASTFKSIQDTAQFTQFSTQEHLYEEPRNYRMQIDDSILECTMDREGRRELQRWGLMEDEERLRRKRDAEMADRRTEWENCILEKRKPDVEDYASLISRSQYPTQQFSQYATNLPQNYPMTSMEGHER</sequence>
<proteinExistence type="predicted"/>
<reference evidence="2" key="1">
    <citation type="submission" date="2010-08" db="EMBL/GenBank/DDBJ databases">
        <authorList>
            <consortium name="Caenorhabditis japonica Sequencing Consortium"/>
            <person name="Wilson R.K."/>
        </authorList>
    </citation>
    <scope>NUCLEOTIDE SEQUENCE [LARGE SCALE GENOMIC DNA]</scope>
    <source>
        <strain evidence="2">DF5081</strain>
    </source>
</reference>
<evidence type="ECO:0000313" key="2">
    <source>
        <dbReference type="Proteomes" id="UP000005237"/>
    </source>
</evidence>
<reference evidence="1" key="2">
    <citation type="submission" date="2022-06" db="UniProtKB">
        <authorList>
            <consortium name="EnsemblMetazoa"/>
        </authorList>
    </citation>
    <scope>IDENTIFICATION</scope>
    <source>
        <strain evidence="1">DF5081</strain>
    </source>
</reference>
<evidence type="ECO:0000313" key="1">
    <source>
        <dbReference type="EnsemblMetazoa" id="CJA39741.1"/>
    </source>
</evidence>
<keyword evidence="2" id="KW-1185">Reference proteome</keyword>
<protein>
    <submittedName>
        <fullName evidence="1">Uncharacterized protein</fullName>
    </submittedName>
</protein>
<accession>A0A8R1IS45</accession>
<dbReference type="AlphaFoldDB" id="A0A8R1IS45"/>
<organism evidence="1 2">
    <name type="scientific">Caenorhabditis japonica</name>
    <dbReference type="NCBI Taxonomy" id="281687"/>
    <lineage>
        <taxon>Eukaryota</taxon>
        <taxon>Metazoa</taxon>
        <taxon>Ecdysozoa</taxon>
        <taxon>Nematoda</taxon>
        <taxon>Chromadorea</taxon>
        <taxon>Rhabditida</taxon>
        <taxon>Rhabditina</taxon>
        <taxon>Rhabditomorpha</taxon>
        <taxon>Rhabditoidea</taxon>
        <taxon>Rhabditidae</taxon>
        <taxon>Peloderinae</taxon>
        <taxon>Caenorhabditis</taxon>
    </lineage>
</organism>
<name>A0A8R1IS45_CAEJA</name>
<dbReference type="EnsemblMetazoa" id="CJA39741.1">
    <property type="protein sequence ID" value="CJA39741.1"/>
    <property type="gene ID" value="WBGene00215588"/>
</dbReference>